<dbReference type="AlphaFoldDB" id="T1ILL7"/>
<sequence length="460" mass="53838">MFDRAIYLSKIAVLRGLIAIYLFKIQDGSFARFDRDMINANHEPGHLFLQDGGFARNLMEQANIWLLDHPDWAVRTCESVEFKMSSDSHHFAHFEKMTFFEEDQTVRQRYARGFRLWIVQRSSVDFAAGCREQELGYFNVIPKLQSAWCGKPKFQTMDSVLDDFNEVMQNSPLKGKILTIETLRVRFSPFERFIDPERLYYVDHGYKLFIFRIFYEKGAPIDEIIAIEDFKPEVLSETDPALNGPQYEDFTVLTRKVQNWCTMRRSDVRVCNVQTLWAKLKQGHVDSQRMFFTEHKDHNVRTNFVKIIRIAYAHPSRESLVYPDQKPIRICIRTFLPVQLSTRGFFSPPNFELMSQTRDRIAIWILENNVRVISAETCPVRMYTGGERFEGADATYTFNTGGQNEHWIYVLRLFLDGRYPGVPPEMDRSAFRAWNQDPLVVNQPQPAPASNETFTFCCIQ</sequence>
<evidence type="ECO:0000313" key="2">
    <source>
        <dbReference type="Proteomes" id="UP000014500"/>
    </source>
</evidence>
<dbReference type="eggNOG" id="ENOG502S6Q8">
    <property type="taxonomic scope" value="Eukaryota"/>
</dbReference>
<protein>
    <submittedName>
        <fullName evidence="1">Uncharacterized protein</fullName>
    </submittedName>
</protein>
<keyword evidence="2" id="KW-1185">Reference proteome</keyword>
<organism evidence="1 2">
    <name type="scientific">Strigamia maritima</name>
    <name type="common">European centipede</name>
    <name type="synonym">Geophilus maritimus</name>
    <dbReference type="NCBI Taxonomy" id="126957"/>
    <lineage>
        <taxon>Eukaryota</taxon>
        <taxon>Metazoa</taxon>
        <taxon>Ecdysozoa</taxon>
        <taxon>Arthropoda</taxon>
        <taxon>Myriapoda</taxon>
        <taxon>Chilopoda</taxon>
        <taxon>Pleurostigmophora</taxon>
        <taxon>Geophilomorpha</taxon>
        <taxon>Linotaeniidae</taxon>
        <taxon>Strigamia</taxon>
    </lineage>
</organism>
<dbReference type="HOGENOM" id="CLU_032947_0_0_1"/>
<reference evidence="2" key="1">
    <citation type="submission" date="2011-05" db="EMBL/GenBank/DDBJ databases">
        <authorList>
            <person name="Richards S.R."/>
            <person name="Qu J."/>
            <person name="Jiang H."/>
            <person name="Jhangiani S.N."/>
            <person name="Agravi P."/>
            <person name="Goodspeed R."/>
            <person name="Gross S."/>
            <person name="Mandapat C."/>
            <person name="Jackson L."/>
            <person name="Mathew T."/>
            <person name="Pu L."/>
            <person name="Thornton R."/>
            <person name="Saada N."/>
            <person name="Wilczek-Boney K.B."/>
            <person name="Lee S."/>
            <person name="Kovar C."/>
            <person name="Wu Y."/>
            <person name="Scherer S.E."/>
            <person name="Worley K.C."/>
            <person name="Muzny D.M."/>
            <person name="Gibbs R."/>
        </authorList>
    </citation>
    <scope>NUCLEOTIDE SEQUENCE</scope>
    <source>
        <strain evidence="2">Brora</strain>
    </source>
</reference>
<dbReference type="STRING" id="126957.T1ILL7"/>
<accession>T1ILL7</accession>
<reference evidence="1" key="2">
    <citation type="submission" date="2015-02" db="UniProtKB">
        <authorList>
            <consortium name="EnsemblMetazoa"/>
        </authorList>
    </citation>
    <scope>IDENTIFICATION</scope>
</reference>
<evidence type="ECO:0000313" key="1">
    <source>
        <dbReference type="EnsemblMetazoa" id="SMAR001850-PA"/>
    </source>
</evidence>
<dbReference type="PhylomeDB" id="T1ILL7"/>
<name>T1ILL7_STRMM</name>
<dbReference type="EMBL" id="JH430850">
    <property type="status" value="NOT_ANNOTATED_CDS"/>
    <property type="molecule type" value="Genomic_DNA"/>
</dbReference>
<dbReference type="Proteomes" id="UP000014500">
    <property type="component" value="Unassembled WGS sequence"/>
</dbReference>
<proteinExistence type="predicted"/>
<dbReference type="EnsemblMetazoa" id="SMAR001850-RA">
    <property type="protein sequence ID" value="SMAR001850-PA"/>
    <property type="gene ID" value="SMAR001850"/>
</dbReference>
<dbReference type="OMA" id="ERDEYWI"/>